<name>A0AAW1P7W4_9CHLO</name>
<evidence type="ECO:0000256" key="6">
    <source>
        <dbReference type="ARBA" id="ARBA00022679"/>
    </source>
</evidence>
<evidence type="ECO:0000259" key="11">
    <source>
        <dbReference type="Pfam" id="PF00155"/>
    </source>
</evidence>
<dbReference type="GO" id="GO:0030170">
    <property type="term" value="F:pyridoxal phosphate binding"/>
    <property type="evidence" value="ECO:0007669"/>
    <property type="project" value="InterPro"/>
</dbReference>
<keyword evidence="5" id="KW-0028">Amino-acid biosynthesis</keyword>
<evidence type="ECO:0000256" key="8">
    <source>
        <dbReference type="ARBA" id="ARBA00023102"/>
    </source>
</evidence>
<dbReference type="PANTHER" id="PTHR42885:SF2">
    <property type="entry name" value="HISTIDINOL-PHOSPHATE AMINOTRANSFERASE"/>
    <property type="match status" value="1"/>
</dbReference>
<dbReference type="InterPro" id="IPR015422">
    <property type="entry name" value="PyrdxlP-dep_Trfase_small"/>
</dbReference>
<keyword evidence="13" id="KW-1185">Reference proteome</keyword>
<dbReference type="GO" id="GO:0004400">
    <property type="term" value="F:histidinol-phosphate transaminase activity"/>
    <property type="evidence" value="ECO:0007669"/>
    <property type="project" value="UniProtKB-EC"/>
</dbReference>
<dbReference type="Proteomes" id="UP001465755">
    <property type="component" value="Unassembled WGS sequence"/>
</dbReference>
<accession>A0AAW1P7W4</accession>
<evidence type="ECO:0000256" key="5">
    <source>
        <dbReference type="ARBA" id="ARBA00022605"/>
    </source>
</evidence>
<evidence type="ECO:0000313" key="12">
    <source>
        <dbReference type="EMBL" id="KAK9804177.1"/>
    </source>
</evidence>
<dbReference type="SUPFAM" id="SSF53383">
    <property type="entry name" value="PLP-dependent transferases"/>
    <property type="match status" value="1"/>
</dbReference>
<evidence type="ECO:0000256" key="7">
    <source>
        <dbReference type="ARBA" id="ARBA00022898"/>
    </source>
</evidence>
<keyword evidence="7" id="KW-0663">Pyridoxal phosphate</keyword>
<dbReference type="HAMAP" id="MF_01023">
    <property type="entry name" value="HisC_aminotrans_2"/>
    <property type="match status" value="1"/>
</dbReference>
<keyword evidence="4" id="KW-0032">Aminotransferase</keyword>
<dbReference type="CDD" id="cd00609">
    <property type="entry name" value="AAT_like"/>
    <property type="match status" value="1"/>
</dbReference>
<organism evidence="12 13">
    <name type="scientific">Symbiochloris irregularis</name>
    <dbReference type="NCBI Taxonomy" id="706552"/>
    <lineage>
        <taxon>Eukaryota</taxon>
        <taxon>Viridiplantae</taxon>
        <taxon>Chlorophyta</taxon>
        <taxon>core chlorophytes</taxon>
        <taxon>Trebouxiophyceae</taxon>
        <taxon>Trebouxiales</taxon>
        <taxon>Trebouxiaceae</taxon>
        <taxon>Symbiochloris</taxon>
    </lineage>
</organism>
<dbReference type="InterPro" id="IPR004839">
    <property type="entry name" value="Aminotransferase_I/II_large"/>
</dbReference>
<evidence type="ECO:0000256" key="2">
    <source>
        <dbReference type="ARBA" id="ARBA00005011"/>
    </source>
</evidence>
<gene>
    <name evidence="12" type="ORF">WJX73_009301</name>
</gene>
<dbReference type="Pfam" id="PF00155">
    <property type="entry name" value="Aminotran_1_2"/>
    <property type="match status" value="1"/>
</dbReference>
<dbReference type="EC" id="2.6.1.9" evidence="3"/>
<dbReference type="InterPro" id="IPR015421">
    <property type="entry name" value="PyrdxlP-dep_Trfase_major"/>
</dbReference>
<dbReference type="InterPro" id="IPR015424">
    <property type="entry name" value="PyrdxlP-dep_Trfase"/>
</dbReference>
<dbReference type="NCBIfam" id="TIGR01141">
    <property type="entry name" value="hisC"/>
    <property type="match status" value="1"/>
</dbReference>
<protein>
    <recommendedName>
        <fullName evidence="3">histidinol-phosphate transaminase</fullName>
        <ecNumber evidence="3">2.6.1.9</ecNumber>
    </recommendedName>
    <alternativeName>
        <fullName evidence="9">Imidazole acetol-phosphate transaminase</fullName>
    </alternativeName>
</protein>
<evidence type="ECO:0000256" key="1">
    <source>
        <dbReference type="ARBA" id="ARBA00001933"/>
    </source>
</evidence>
<comment type="catalytic activity">
    <reaction evidence="10">
        <text>L-histidinol phosphate + 2-oxoglutarate = 3-(imidazol-4-yl)-2-oxopropyl phosphate + L-glutamate</text>
        <dbReference type="Rhea" id="RHEA:23744"/>
        <dbReference type="ChEBI" id="CHEBI:16810"/>
        <dbReference type="ChEBI" id="CHEBI:29985"/>
        <dbReference type="ChEBI" id="CHEBI:57766"/>
        <dbReference type="ChEBI" id="CHEBI:57980"/>
        <dbReference type="EC" id="2.6.1.9"/>
    </reaction>
</comment>
<proteinExistence type="inferred from homology"/>
<keyword evidence="6" id="KW-0808">Transferase</keyword>
<evidence type="ECO:0000256" key="3">
    <source>
        <dbReference type="ARBA" id="ARBA00012748"/>
    </source>
</evidence>
<comment type="pathway">
    <text evidence="2">Amino-acid biosynthesis; L-histidine biosynthesis; L-histidine from 5-phospho-alpha-D-ribose 1-diphosphate: step 7/9.</text>
</comment>
<evidence type="ECO:0000256" key="10">
    <source>
        <dbReference type="ARBA" id="ARBA00047481"/>
    </source>
</evidence>
<dbReference type="AlphaFoldDB" id="A0AAW1P7W4"/>
<dbReference type="Gene3D" id="3.90.1150.10">
    <property type="entry name" value="Aspartate Aminotransferase, domain 1"/>
    <property type="match status" value="1"/>
</dbReference>
<dbReference type="EMBL" id="JALJOQ010000052">
    <property type="protein sequence ID" value="KAK9804177.1"/>
    <property type="molecule type" value="Genomic_DNA"/>
</dbReference>
<comment type="cofactor">
    <cofactor evidence="1">
        <name>pyridoxal 5'-phosphate</name>
        <dbReference type="ChEBI" id="CHEBI:597326"/>
    </cofactor>
</comment>
<evidence type="ECO:0000256" key="9">
    <source>
        <dbReference type="ARBA" id="ARBA00030262"/>
    </source>
</evidence>
<feature type="domain" description="Aminotransferase class I/classII large" evidence="11">
    <location>
        <begin position="48"/>
        <end position="372"/>
    </location>
</feature>
<evidence type="ECO:0000313" key="13">
    <source>
        <dbReference type="Proteomes" id="UP001465755"/>
    </source>
</evidence>
<comment type="caution">
    <text evidence="12">The sequence shown here is derived from an EMBL/GenBank/DDBJ whole genome shotgun (WGS) entry which is preliminary data.</text>
</comment>
<dbReference type="InterPro" id="IPR005861">
    <property type="entry name" value="HisP_aminotrans"/>
</dbReference>
<reference evidence="12 13" key="1">
    <citation type="journal article" date="2024" name="Nat. Commun.">
        <title>Phylogenomics reveals the evolutionary origins of lichenization in chlorophyte algae.</title>
        <authorList>
            <person name="Puginier C."/>
            <person name="Libourel C."/>
            <person name="Otte J."/>
            <person name="Skaloud P."/>
            <person name="Haon M."/>
            <person name="Grisel S."/>
            <person name="Petersen M."/>
            <person name="Berrin J.G."/>
            <person name="Delaux P.M."/>
            <person name="Dal Grande F."/>
            <person name="Keller J."/>
        </authorList>
    </citation>
    <scope>NUCLEOTIDE SEQUENCE [LARGE SCALE GENOMIC DNA]</scope>
    <source>
        <strain evidence="12 13">SAG 2036</strain>
    </source>
</reference>
<dbReference type="GO" id="GO:0000105">
    <property type="term" value="P:L-histidine biosynthetic process"/>
    <property type="evidence" value="ECO:0007669"/>
    <property type="project" value="UniProtKB-KW"/>
</dbReference>
<dbReference type="Gene3D" id="3.40.640.10">
    <property type="entry name" value="Type I PLP-dependent aspartate aminotransferase-like (Major domain)"/>
    <property type="match status" value="1"/>
</dbReference>
<dbReference type="PANTHER" id="PTHR42885">
    <property type="entry name" value="HISTIDINOL-PHOSPHATE AMINOTRANSFERASE-RELATED"/>
    <property type="match status" value="1"/>
</dbReference>
<sequence>MPASTAETATAAPSAEDFVRPHLRDLAAYTPIEPFEVLSARLGRRPEDIVKLDANENPYGPPEAVKTALANLQFPHIYPDPETRRLRKALAELNGVPAENLLVGCGADELIDLLMRCVLDPGDTIVDCPPTFTMYVFDAAVNNAQFVTVPRLKGFKIDVSGIRQAVQRHRPKMVFLTSPNNPDGSVISEEDLQAILDLPVLVVLDEAYVDFSEEPSRLQRVLTTPNLVVLRTFSKSAGLAGLRIGYGAFPTGLITYLWRAKQPYNVSVAAEVAACAALSEPEYLEHVRATLIQERGRLFEGLQQIPFLEPFPSQANFILCRVHGGRDGKQIKDRLAYDHGVMVRHYANKLLSGFIRISVGKPEHTDAVLSALQSLSD</sequence>
<evidence type="ECO:0000256" key="4">
    <source>
        <dbReference type="ARBA" id="ARBA00022576"/>
    </source>
</evidence>
<keyword evidence="8" id="KW-0368">Histidine biosynthesis</keyword>